<dbReference type="SUPFAM" id="SSF46934">
    <property type="entry name" value="UBA-like"/>
    <property type="match status" value="1"/>
</dbReference>
<evidence type="ECO:0000313" key="2">
    <source>
        <dbReference type="EMBL" id="KAJ9616408.1"/>
    </source>
</evidence>
<dbReference type="EMBL" id="JAPDRK010000001">
    <property type="protein sequence ID" value="KAJ9616408.1"/>
    <property type="molecule type" value="Genomic_DNA"/>
</dbReference>
<sequence length="761" mass="85834">MAPSGNDGNRPGGRIPAANPPVYRRGAYQYRPPLAAPTAPTDESVREQRRTAFRNQVRYPHALVDATINRHLNQHNWDVNRAVQSFWESEEAGQTAGVQHPPSVELGRLRALHNLQTGLGNNTNEALRTNNAIMAMLYNEKGWDLDKAVKEVTERNGLYDDIIDDLATLRPPVDGDVSRDERLARFIDITSTNSWYSAKQFLESCGWDLAVAIDAWFRSGGLPIVYPPMPRGASAVRETGLRDVNLNRPFRAVRGTLQQFDLELDAFDDQMTADTIIFNRPASEVNDDPEIEWSRVEELPEELRTPARTAAPLDPEPIPGRDYLPSIGDNRGGRGYPTAAIINRDRSAPALGCPDPTKLYVEYIRKGKYHCLWAEGNRDGVQFGWDDGADPLPSDLTEFDWHELSHIQKLTKWRNGLLLELTGVPVRDPVGDDLNKYENDWLREQVAIRFEEHFGELLERAERSQKGGEIDYSVLDKFGNGDAFPLPMSKAEVLELTRRFNETFAGKRFFEKVIVRCRPLDPNVEGAMTVTSEQRVQKDMSIVGDVPRPARTANIIAQQRFRYYPTAKQFLYGMKNAAKANKIDSTPDERDSDFEDAGAGDNDSGVAPSRSPPPAPAASRANDFGDYALHLLEYDGGVFPLENFQAVVDAEIDGIVRPRNMTSRQWTRVLGVMTEYYSTNQGRDEERVADRMLYHVGLQHLDLRRESMEDILGTLAIRRDNAPAAPAGANEEDQEDLEQYDSWNEDELDLEDEDEDEDFDI</sequence>
<accession>A0AA38XMU1</accession>
<protein>
    <submittedName>
        <fullName evidence="2">Uncharacterized protein</fullName>
    </submittedName>
</protein>
<proteinExistence type="predicted"/>
<reference evidence="2" key="1">
    <citation type="submission" date="2022-10" db="EMBL/GenBank/DDBJ databases">
        <title>Culturing micro-colonial fungi from biological soil crusts in the Mojave desert and describing Neophaeococcomyces mojavensis, and introducing the new genera and species Taxawa tesnikishii.</title>
        <authorList>
            <person name="Kurbessoian T."/>
            <person name="Stajich J.E."/>
        </authorList>
    </citation>
    <scope>NUCLEOTIDE SEQUENCE</scope>
    <source>
        <strain evidence="2">TK_41</strain>
    </source>
</reference>
<gene>
    <name evidence="2" type="ORF">H2200_000126</name>
</gene>
<dbReference type="InterPro" id="IPR009060">
    <property type="entry name" value="UBA-like_sf"/>
</dbReference>
<feature type="region of interest" description="Disordered" evidence="1">
    <location>
        <begin position="309"/>
        <end position="329"/>
    </location>
</feature>
<feature type="region of interest" description="Disordered" evidence="1">
    <location>
        <begin position="720"/>
        <end position="761"/>
    </location>
</feature>
<comment type="caution">
    <text evidence="2">The sequence shown here is derived from an EMBL/GenBank/DDBJ whole genome shotgun (WGS) entry which is preliminary data.</text>
</comment>
<feature type="region of interest" description="Disordered" evidence="1">
    <location>
        <begin position="1"/>
        <end position="26"/>
    </location>
</feature>
<feature type="region of interest" description="Disordered" evidence="1">
    <location>
        <begin position="581"/>
        <end position="620"/>
    </location>
</feature>
<dbReference type="Gene3D" id="1.10.8.10">
    <property type="entry name" value="DNA helicase RuvA subunit, C-terminal domain"/>
    <property type="match status" value="1"/>
</dbReference>
<evidence type="ECO:0000256" key="1">
    <source>
        <dbReference type="SAM" id="MobiDB-lite"/>
    </source>
</evidence>
<evidence type="ECO:0000313" key="3">
    <source>
        <dbReference type="Proteomes" id="UP001172673"/>
    </source>
</evidence>
<dbReference type="Proteomes" id="UP001172673">
    <property type="component" value="Unassembled WGS sequence"/>
</dbReference>
<feature type="compositionally biased region" description="Acidic residues" evidence="1">
    <location>
        <begin position="730"/>
        <end position="761"/>
    </location>
</feature>
<name>A0AA38XMU1_9EURO</name>
<dbReference type="CDD" id="cd14348">
    <property type="entry name" value="UBA_p47"/>
    <property type="match status" value="1"/>
</dbReference>
<dbReference type="Pfam" id="PF14555">
    <property type="entry name" value="UBA_4"/>
    <property type="match status" value="2"/>
</dbReference>
<dbReference type="AlphaFoldDB" id="A0AA38XMU1"/>
<organism evidence="2 3">
    <name type="scientific">Cladophialophora chaetospira</name>
    <dbReference type="NCBI Taxonomy" id="386627"/>
    <lineage>
        <taxon>Eukaryota</taxon>
        <taxon>Fungi</taxon>
        <taxon>Dikarya</taxon>
        <taxon>Ascomycota</taxon>
        <taxon>Pezizomycotina</taxon>
        <taxon>Eurotiomycetes</taxon>
        <taxon>Chaetothyriomycetidae</taxon>
        <taxon>Chaetothyriales</taxon>
        <taxon>Herpotrichiellaceae</taxon>
        <taxon>Cladophialophora</taxon>
    </lineage>
</organism>
<keyword evidence="3" id="KW-1185">Reference proteome</keyword>